<comment type="catalytic activity">
    <reaction evidence="1">
        <text>2-hydroxychromene-2-carboxylate = (3E)-4-(2-hydroxyphenyl)-2-oxobut-3-enoate</text>
        <dbReference type="Rhea" id="RHEA:27401"/>
        <dbReference type="ChEBI" id="CHEBI:59350"/>
        <dbReference type="ChEBI" id="CHEBI:59353"/>
        <dbReference type="EC" id="5.99.1.4"/>
    </reaction>
</comment>
<dbReference type="STRING" id="311180.SAMN04488050_101494"/>
<dbReference type="RefSeq" id="WP_092421206.1">
    <property type="nucleotide sequence ID" value="NZ_FNCL01000002.1"/>
</dbReference>
<evidence type="ECO:0000256" key="1">
    <source>
        <dbReference type="PIRNR" id="PIRNR006386"/>
    </source>
</evidence>
<dbReference type="PANTHER" id="PTHR42943">
    <property type="entry name" value="GLUTATHIONE S-TRANSFERASE KAPPA"/>
    <property type="match status" value="1"/>
</dbReference>
<dbReference type="Pfam" id="PF01323">
    <property type="entry name" value="DSBA"/>
    <property type="match status" value="1"/>
</dbReference>
<organism evidence="4 5">
    <name type="scientific">Alloyangia pacifica</name>
    <dbReference type="NCBI Taxonomy" id="311180"/>
    <lineage>
        <taxon>Bacteria</taxon>
        <taxon>Pseudomonadati</taxon>
        <taxon>Pseudomonadota</taxon>
        <taxon>Alphaproteobacteria</taxon>
        <taxon>Rhodobacterales</taxon>
        <taxon>Roseobacteraceae</taxon>
        <taxon>Alloyangia</taxon>
    </lineage>
</organism>
<gene>
    <name evidence="4" type="ORF">SAMN04488050_101494</name>
</gene>
<dbReference type="SUPFAM" id="SSF52833">
    <property type="entry name" value="Thioredoxin-like"/>
    <property type="match status" value="1"/>
</dbReference>
<dbReference type="AlphaFoldDB" id="A0A1I6PF81"/>
<evidence type="ECO:0000259" key="3">
    <source>
        <dbReference type="Pfam" id="PF01323"/>
    </source>
</evidence>
<feature type="domain" description="DSBA-like thioredoxin" evidence="3">
    <location>
        <begin position="3"/>
        <end position="187"/>
    </location>
</feature>
<proteinExistence type="inferred from homology"/>
<dbReference type="EC" id="5.99.1.4" evidence="1"/>
<dbReference type="GO" id="GO:0018845">
    <property type="term" value="F:2-hydroxychromene-2-carboxylate isomerase activity"/>
    <property type="evidence" value="ECO:0007669"/>
    <property type="project" value="UniProtKB-UniRule"/>
</dbReference>
<dbReference type="EMBL" id="FOZW01000001">
    <property type="protein sequence ID" value="SFS38820.1"/>
    <property type="molecule type" value="Genomic_DNA"/>
</dbReference>
<evidence type="ECO:0000313" key="5">
    <source>
        <dbReference type="Proteomes" id="UP000199392"/>
    </source>
</evidence>
<keyword evidence="5" id="KW-1185">Reference proteome</keyword>
<dbReference type="GO" id="GO:0004364">
    <property type="term" value="F:glutathione transferase activity"/>
    <property type="evidence" value="ECO:0007669"/>
    <property type="project" value="TreeGrafter"/>
</dbReference>
<dbReference type="PIRSF" id="PIRSF006386">
    <property type="entry name" value="HCCAis_GSTk"/>
    <property type="match status" value="1"/>
</dbReference>
<dbReference type="InterPro" id="IPR014440">
    <property type="entry name" value="HCCAis_GSTk"/>
</dbReference>
<protein>
    <recommendedName>
        <fullName evidence="1">2-hydroxychromene-2-carboxylate isomerase</fullName>
        <ecNumber evidence="1">5.99.1.4</ecNumber>
    </recommendedName>
</protein>
<evidence type="ECO:0000313" key="4">
    <source>
        <dbReference type="EMBL" id="SFS38820.1"/>
    </source>
</evidence>
<accession>A0A1I6PF81</accession>
<dbReference type="PANTHER" id="PTHR42943:SF2">
    <property type="entry name" value="GLUTATHIONE S-TRANSFERASE KAPPA 1"/>
    <property type="match status" value="1"/>
</dbReference>
<dbReference type="Proteomes" id="UP000199392">
    <property type="component" value="Unassembled WGS sequence"/>
</dbReference>
<dbReference type="InterPro" id="IPR036249">
    <property type="entry name" value="Thioredoxin-like_sf"/>
</dbReference>
<dbReference type="InterPro" id="IPR001853">
    <property type="entry name" value="DSBA-like_thioredoxin_dom"/>
</dbReference>
<feature type="active site" description="Nucleophile" evidence="2">
    <location>
        <position position="12"/>
    </location>
</feature>
<dbReference type="InterPro" id="IPR044087">
    <property type="entry name" value="NahD-like"/>
</dbReference>
<reference evidence="5" key="1">
    <citation type="submission" date="2016-10" db="EMBL/GenBank/DDBJ databases">
        <authorList>
            <person name="Varghese N."/>
            <person name="Submissions S."/>
        </authorList>
    </citation>
    <scope>NUCLEOTIDE SEQUENCE [LARGE SCALE GENOMIC DNA]</scope>
    <source>
        <strain evidence="5">DSM 26894</strain>
    </source>
</reference>
<dbReference type="CDD" id="cd03022">
    <property type="entry name" value="DsbA_HCCA_Iso"/>
    <property type="match status" value="1"/>
</dbReference>
<dbReference type="GO" id="GO:0006749">
    <property type="term" value="P:glutathione metabolic process"/>
    <property type="evidence" value="ECO:0007669"/>
    <property type="project" value="TreeGrafter"/>
</dbReference>
<comment type="similarity">
    <text evidence="1">Belongs to the GST superfamily. NadH family.</text>
</comment>
<keyword evidence="1 4" id="KW-0413">Isomerase</keyword>
<name>A0A1I6PF81_9RHOB</name>
<sequence>MTTIDFWYSIGSTYSYLTVMRLPQVAAAEGLTFNWRPFNVRHVMVSQNNIPFRDKPQKTAYMWRDIARRAERYGLSPVLPAPYPLAGLVTANEVAVLGMQEGWGIDYTRATYRRWFELGEPAGEEPNLSESLREIGQDPNRVIERAGSEEIVHALASSTADAMTLGIFGSPTFAVGHELFWGDDRLDDAIAWARRGP</sequence>
<dbReference type="OrthoDB" id="5244108at2"/>
<dbReference type="Gene3D" id="3.40.30.10">
    <property type="entry name" value="Glutaredoxin"/>
    <property type="match status" value="1"/>
</dbReference>
<dbReference type="InterPro" id="IPR051924">
    <property type="entry name" value="GST_Kappa/NadH"/>
</dbReference>
<dbReference type="GO" id="GO:0004602">
    <property type="term" value="F:glutathione peroxidase activity"/>
    <property type="evidence" value="ECO:0007669"/>
    <property type="project" value="TreeGrafter"/>
</dbReference>
<dbReference type="GO" id="GO:1901170">
    <property type="term" value="P:naphthalene catabolic process"/>
    <property type="evidence" value="ECO:0007669"/>
    <property type="project" value="InterPro"/>
</dbReference>
<evidence type="ECO:0000256" key="2">
    <source>
        <dbReference type="PIRSR" id="PIRSR006386-1"/>
    </source>
</evidence>